<organism evidence="2 3">
    <name type="scientific">Dinghuibacter silviterrae</name>
    <dbReference type="NCBI Taxonomy" id="1539049"/>
    <lineage>
        <taxon>Bacteria</taxon>
        <taxon>Pseudomonadati</taxon>
        <taxon>Bacteroidota</taxon>
        <taxon>Chitinophagia</taxon>
        <taxon>Chitinophagales</taxon>
        <taxon>Chitinophagaceae</taxon>
        <taxon>Dinghuibacter</taxon>
    </lineage>
</organism>
<dbReference type="EMBL" id="SODV01000002">
    <property type="protein sequence ID" value="TDW97338.1"/>
    <property type="molecule type" value="Genomic_DNA"/>
</dbReference>
<gene>
    <name evidence="2" type="ORF">EDB95_5185</name>
</gene>
<dbReference type="InterPro" id="IPR001910">
    <property type="entry name" value="Inosine/uridine_hydrolase_dom"/>
</dbReference>
<evidence type="ECO:0000313" key="3">
    <source>
        <dbReference type="Proteomes" id="UP000294498"/>
    </source>
</evidence>
<dbReference type="GO" id="GO:0016799">
    <property type="term" value="F:hydrolase activity, hydrolyzing N-glycosyl compounds"/>
    <property type="evidence" value="ECO:0007669"/>
    <property type="project" value="InterPro"/>
</dbReference>
<dbReference type="Proteomes" id="UP000294498">
    <property type="component" value="Unassembled WGS sequence"/>
</dbReference>
<keyword evidence="2" id="KW-0378">Hydrolase</keyword>
<sequence>MKILLLFVCLGAGLTLQAQKRVIFDSDMGPDYDDVGAITMLHVYADSGLIRVLATVASTRYPGVGGVLSVFNTYFHRPSIPIGVAPLGGLMLRDWQHWTDTLLARYPHSNFDDDAVSVYRRVLALAPDSSVTIITVGFLTNLSHLLSSAPDSLSPLPGLALVRRKVRLLVSMAGRFPSGYEFNVMKDAPASAFVFSHWPTPIIFSGFEIGERVLCGLPLIHSSTIQHSPVKDVFRISIPLAPEDSAGRKSWDETAVLVAVKGVAPFYHLEYGHISIAPDGKDTWTPGPNAEAGPGTQARLVEARPPSEVQALIDRLIMR</sequence>
<dbReference type="InterPro" id="IPR036452">
    <property type="entry name" value="Ribo_hydro-like"/>
</dbReference>
<name>A0A4R8DIK5_9BACT</name>
<proteinExistence type="predicted"/>
<dbReference type="SUPFAM" id="SSF53590">
    <property type="entry name" value="Nucleoside hydrolase"/>
    <property type="match status" value="1"/>
</dbReference>
<evidence type="ECO:0000313" key="2">
    <source>
        <dbReference type="EMBL" id="TDW97338.1"/>
    </source>
</evidence>
<dbReference type="PANTHER" id="PTHR43264:SF1">
    <property type="entry name" value="INOSINE_URIDINE-PREFERRING NUCLEOSIDE HYDROLASE DOMAIN-CONTAINING PROTEIN"/>
    <property type="match status" value="1"/>
</dbReference>
<dbReference type="RefSeq" id="WP_133999403.1">
    <property type="nucleotide sequence ID" value="NZ_SODV01000002.1"/>
</dbReference>
<dbReference type="AlphaFoldDB" id="A0A4R8DIK5"/>
<reference evidence="2 3" key="1">
    <citation type="submission" date="2019-03" db="EMBL/GenBank/DDBJ databases">
        <title>Genomic Encyclopedia of Type Strains, Phase IV (KMG-IV): sequencing the most valuable type-strain genomes for metagenomic binning, comparative biology and taxonomic classification.</title>
        <authorList>
            <person name="Goeker M."/>
        </authorList>
    </citation>
    <scope>NUCLEOTIDE SEQUENCE [LARGE SCALE GENOMIC DNA]</scope>
    <source>
        <strain evidence="2 3">DSM 100059</strain>
    </source>
</reference>
<comment type="caution">
    <text evidence="2">The sequence shown here is derived from an EMBL/GenBank/DDBJ whole genome shotgun (WGS) entry which is preliminary data.</text>
</comment>
<dbReference type="Gene3D" id="3.90.245.10">
    <property type="entry name" value="Ribonucleoside hydrolase-like"/>
    <property type="match status" value="1"/>
</dbReference>
<protein>
    <submittedName>
        <fullName evidence="2">Inosine-uridine preferring nucleoside hydrolase</fullName>
    </submittedName>
</protein>
<feature type="domain" description="Inosine/uridine-preferring nucleoside hydrolase" evidence="1">
    <location>
        <begin position="22"/>
        <end position="232"/>
    </location>
</feature>
<evidence type="ECO:0000259" key="1">
    <source>
        <dbReference type="Pfam" id="PF01156"/>
    </source>
</evidence>
<dbReference type="OrthoDB" id="128573at2"/>
<accession>A0A4R8DIK5</accession>
<dbReference type="PANTHER" id="PTHR43264">
    <property type="match status" value="1"/>
</dbReference>
<keyword evidence="3" id="KW-1185">Reference proteome</keyword>
<dbReference type="Pfam" id="PF01156">
    <property type="entry name" value="IU_nuc_hydro"/>
    <property type="match status" value="1"/>
</dbReference>